<dbReference type="Gene3D" id="1.10.287.1060">
    <property type="entry name" value="ESAT-6-like"/>
    <property type="match status" value="1"/>
</dbReference>
<dbReference type="InterPro" id="IPR036689">
    <property type="entry name" value="ESAT-6-like_sf"/>
</dbReference>
<dbReference type="EMBL" id="JASCTH010000038">
    <property type="protein sequence ID" value="MDI6104919.1"/>
    <property type="molecule type" value="Genomic_DNA"/>
</dbReference>
<reference evidence="3 4" key="1">
    <citation type="submission" date="2023-05" db="EMBL/GenBank/DDBJ databases">
        <title>Actinoplanes sp. NEAU-A12 genome sequencing.</title>
        <authorList>
            <person name="Wang Z.-S."/>
        </authorList>
    </citation>
    <scope>NUCLEOTIDE SEQUENCE [LARGE SCALE GENOMIC DNA]</scope>
    <source>
        <strain evidence="3 4">NEAU-A12</strain>
    </source>
</reference>
<protein>
    <recommendedName>
        <fullName evidence="2">Outer membrane channel protein CpnT-like N-terminal domain-containing protein</fullName>
    </recommendedName>
</protein>
<organism evidence="3 4">
    <name type="scientific">Actinoplanes sandaracinus</name>
    <dbReference type="NCBI Taxonomy" id="3045177"/>
    <lineage>
        <taxon>Bacteria</taxon>
        <taxon>Bacillati</taxon>
        <taxon>Actinomycetota</taxon>
        <taxon>Actinomycetes</taxon>
        <taxon>Micromonosporales</taxon>
        <taxon>Micromonosporaceae</taxon>
        <taxon>Actinoplanes</taxon>
    </lineage>
</organism>
<sequence>MPIDTHIPGEPSGIRASATWIRGSLATAVDQSVTELFAVRDEVEAGWTGDAGPAFRSNMDSGGRQADGLRADAERVAQSLDTYADDLTTAQMGMERARDIARDGGLALAGDTILDPGMGPPLPATPSAGSAVEQVQMYDTQVTAYNAHMAKVNTYAQAEAQANWAHELRAFGRDTLNNALDDLRKKPVLVAAGFVNEGVIGGFAAQHVSKLRKASEALKAESDAAIKEYLKERGGTPKSKALNDLSWKKFLEADGFERKAARAGSKIGARIPIAGLVITAADIGYDIHTGKPVGKAVISGVGGALAAAGTGALIGTAIGGPVGTIVGAGAGIIVGMATSGALDAAYDRLPEGTQKAIEDGFRTIGNGVGNAGEAVGDAGEAVANNAKKVWNSIF</sequence>
<dbReference type="SUPFAM" id="SSF140453">
    <property type="entry name" value="EsxAB dimer-like"/>
    <property type="match status" value="1"/>
</dbReference>
<feature type="domain" description="Outer membrane channel protein CpnT-like N-terminal" evidence="2">
    <location>
        <begin position="24"/>
        <end position="92"/>
    </location>
</feature>
<evidence type="ECO:0000259" key="2">
    <source>
        <dbReference type="Pfam" id="PF25547"/>
    </source>
</evidence>
<accession>A0ABT6WYW0</accession>
<dbReference type="Pfam" id="PF25547">
    <property type="entry name" value="WXG100_2"/>
    <property type="match status" value="1"/>
</dbReference>
<dbReference type="InterPro" id="IPR057746">
    <property type="entry name" value="CpnT-like_N"/>
</dbReference>
<feature type="region of interest" description="Disordered" evidence="1">
    <location>
        <begin position="48"/>
        <end position="69"/>
    </location>
</feature>
<proteinExistence type="predicted"/>
<dbReference type="RefSeq" id="WP_282766349.1">
    <property type="nucleotide sequence ID" value="NZ_JASCTH010000038.1"/>
</dbReference>
<name>A0ABT6WYW0_9ACTN</name>
<keyword evidence="4" id="KW-1185">Reference proteome</keyword>
<evidence type="ECO:0000313" key="4">
    <source>
        <dbReference type="Proteomes" id="UP001241758"/>
    </source>
</evidence>
<dbReference type="Proteomes" id="UP001241758">
    <property type="component" value="Unassembled WGS sequence"/>
</dbReference>
<gene>
    <name evidence="3" type="ORF">QLQ12_40670</name>
</gene>
<comment type="caution">
    <text evidence="3">The sequence shown here is derived from an EMBL/GenBank/DDBJ whole genome shotgun (WGS) entry which is preliminary data.</text>
</comment>
<evidence type="ECO:0000256" key="1">
    <source>
        <dbReference type="SAM" id="MobiDB-lite"/>
    </source>
</evidence>
<evidence type="ECO:0000313" key="3">
    <source>
        <dbReference type="EMBL" id="MDI6104919.1"/>
    </source>
</evidence>